<feature type="domain" description="HD" evidence="1">
    <location>
        <begin position="192"/>
        <end position="376"/>
    </location>
</feature>
<proteinExistence type="predicted"/>
<evidence type="ECO:0000313" key="2">
    <source>
        <dbReference type="EMBL" id="TKX31078.1"/>
    </source>
</evidence>
<gene>
    <name evidence="2" type="ORF">CQA69_03780</name>
</gene>
<protein>
    <submittedName>
        <fullName evidence="2">Hydrolase</fullName>
    </submittedName>
</protein>
<keyword evidence="2" id="KW-0378">Hydrolase</keyword>
<dbReference type="Proteomes" id="UP000308838">
    <property type="component" value="Unassembled WGS sequence"/>
</dbReference>
<comment type="caution">
    <text evidence="2">The sequence shown here is derived from an EMBL/GenBank/DDBJ whole genome shotgun (WGS) entry which is preliminary data.</text>
</comment>
<accession>A0A4U7BH28</accession>
<organism evidence="2 3">
    <name type="scientific">Campylobacter estrildidarum</name>
    <dbReference type="NCBI Taxonomy" id="2510189"/>
    <lineage>
        <taxon>Bacteria</taxon>
        <taxon>Pseudomonadati</taxon>
        <taxon>Campylobacterota</taxon>
        <taxon>Epsilonproteobacteria</taxon>
        <taxon>Campylobacterales</taxon>
        <taxon>Campylobacteraceae</taxon>
        <taxon>Campylobacter</taxon>
    </lineage>
</organism>
<reference evidence="2 3" key="1">
    <citation type="submission" date="2018-05" db="EMBL/GenBank/DDBJ databases">
        <title>Novel Campyloabacter and Helicobacter Species and Strains.</title>
        <authorList>
            <person name="Mannion A.J."/>
            <person name="Shen Z."/>
            <person name="Fox J.G."/>
        </authorList>
    </citation>
    <scope>NUCLEOTIDE SEQUENCE [LARGE SCALE GENOMIC DNA]</scope>
    <source>
        <strain evidence="3">MIT17-664</strain>
    </source>
</reference>
<dbReference type="GO" id="GO:0016787">
    <property type="term" value="F:hydrolase activity"/>
    <property type="evidence" value="ECO:0007669"/>
    <property type="project" value="UniProtKB-KW"/>
</dbReference>
<keyword evidence="3" id="KW-1185">Reference proteome</keyword>
<dbReference type="InterPro" id="IPR006674">
    <property type="entry name" value="HD_domain"/>
</dbReference>
<dbReference type="Pfam" id="PF13023">
    <property type="entry name" value="HD_3"/>
    <property type="match status" value="1"/>
</dbReference>
<dbReference type="OrthoDB" id="48898at2"/>
<evidence type="ECO:0000313" key="3">
    <source>
        <dbReference type="Proteomes" id="UP000308838"/>
    </source>
</evidence>
<dbReference type="EMBL" id="NXLZ01000005">
    <property type="protein sequence ID" value="TKX31078.1"/>
    <property type="molecule type" value="Genomic_DNA"/>
</dbReference>
<dbReference type="SUPFAM" id="SSF109604">
    <property type="entry name" value="HD-domain/PDEase-like"/>
    <property type="match status" value="2"/>
</dbReference>
<name>A0A4U7BH28_9BACT</name>
<evidence type="ECO:0000259" key="1">
    <source>
        <dbReference type="Pfam" id="PF13023"/>
    </source>
</evidence>
<sequence>MINIKLIEHIFKAASISRWNDYPRMANLVELDKQAHKFIIAYFIAKMEKDIDMKMIIEGGIFEFLSRVVVTDIRPDVYHEIVRQKKDEVNAWVLSKIEPMIEDIEDGDFLKRFEEYLNNNNSHIKERLILKAASYFATRWEFNIVYQTSAFLNDIDDIKNKVEEELEDYYELIGARKIALNQKIAKIIDLSGRLRFQKRWAQTPRIPETAVLGHMLVVAILGYFYSLKIKACDKRLENNFYCALFHDLPESLTRDIISPVKYGIEGLHTIINDYEMKLINEKILPFVPENLRAEFSFILGIREGRVGEPNFVKNEFENRTYKNKKIELCSGSLSSFNENDFGAIDGKALKYCDKLAAFIEAGLSISYGVKSKELEGGFLGMYEFFEKNRTIDGVNFFEICTKLKEYFKI</sequence>
<dbReference type="Gene3D" id="1.10.3210.10">
    <property type="entry name" value="Hypothetical protein af1432"/>
    <property type="match status" value="2"/>
</dbReference>
<dbReference type="AlphaFoldDB" id="A0A4U7BH28"/>
<dbReference type="RefSeq" id="WP_137620499.1">
    <property type="nucleotide sequence ID" value="NZ_NXLZ01000005.1"/>
</dbReference>